<dbReference type="SUPFAM" id="SSF53756">
    <property type="entry name" value="UDP-Glycosyltransferase/glycogen phosphorylase"/>
    <property type="match status" value="1"/>
</dbReference>
<reference evidence="3 4" key="1">
    <citation type="submission" date="2018-05" db="EMBL/GenBank/DDBJ databases">
        <title>Draft Genome Sequences for a Diverse set of 7 Haemophilus Species.</title>
        <authorList>
            <person name="Nichols M."/>
            <person name="Topaz N."/>
            <person name="Wang X."/>
            <person name="Wang X."/>
            <person name="Boxrud D."/>
        </authorList>
    </citation>
    <scope>NUCLEOTIDE SEQUENCE [LARGE SCALE GENOMIC DNA]</scope>
    <source>
        <strain evidence="3 4">C2001002503</strain>
    </source>
</reference>
<dbReference type="AlphaFoldDB" id="A0A8B2U5A4"/>
<dbReference type="Pfam" id="PF01075">
    <property type="entry name" value="Glyco_transf_9"/>
    <property type="match status" value="1"/>
</dbReference>
<dbReference type="GO" id="GO:0005829">
    <property type="term" value="C:cytosol"/>
    <property type="evidence" value="ECO:0007669"/>
    <property type="project" value="TreeGrafter"/>
</dbReference>
<dbReference type="GO" id="GO:0008713">
    <property type="term" value="F:ADP-heptose-lipopolysaccharide heptosyltransferase activity"/>
    <property type="evidence" value="ECO:0007669"/>
    <property type="project" value="TreeGrafter"/>
</dbReference>
<accession>A0A8B2U5A4</accession>
<dbReference type="InterPro" id="IPR002201">
    <property type="entry name" value="Glyco_trans_9"/>
</dbReference>
<evidence type="ECO:0000313" key="3">
    <source>
        <dbReference type="EMBL" id="RDE70976.1"/>
    </source>
</evidence>
<dbReference type="EMBL" id="QEPM01000003">
    <property type="protein sequence ID" value="RDE70976.1"/>
    <property type="molecule type" value="Genomic_DNA"/>
</dbReference>
<dbReference type="Proteomes" id="UP000253998">
    <property type="component" value="Unassembled WGS sequence"/>
</dbReference>
<dbReference type="GO" id="GO:0009244">
    <property type="term" value="P:lipopolysaccharide core region biosynthetic process"/>
    <property type="evidence" value="ECO:0007669"/>
    <property type="project" value="TreeGrafter"/>
</dbReference>
<evidence type="ECO:0000313" key="4">
    <source>
        <dbReference type="Proteomes" id="UP000253998"/>
    </source>
</evidence>
<dbReference type="CDD" id="cd03789">
    <property type="entry name" value="GT9_LPS_heptosyltransferase"/>
    <property type="match status" value="1"/>
</dbReference>
<dbReference type="PANTHER" id="PTHR30160:SF15">
    <property type="entry name" value="GLYCOSYLTRANSFERASE HI_0523-RELATED"/>
    <property type="match status" value="1"/>
</dbReference>
<keyword evidence="1" id="KW-0328">Glycosyltransferase</keyword>
<dbReference type="InterPro" id="IPR051199">
    <property type="entry name" value="LPS_LOS_Heptosyltrfase"/>
</dbReference>
<dbReference type="RefSeq" id="WP_111295473.1">
    <property type="nucleotide sequence ID" value="NZ_QEPM01000003.1"/>
</dbReference>
<comment type="caution">
    <text evidence="3">The sequence shown here is derived from an EMBL/GenBank/DDBJ whole genome shotgun (WGS) entry which is preliminary data.</text>
</comment>
<organism evidence="3 4">
    <name type="scientific">Aggregatibacter segnis</name>
    <dbReference type="NCBI Taxonomy" id="739"/>
    <lineage>
        <taxon>Bacteria</taxon>
        <taxon>Pseudomonadati</taxon>
        <taxon>Pseudomonadota</taxon>
        <taxon>Gammaproteobacteria</taxon>
        <taxon>Pasteurellales</taxon>
        <taxon>Pasteurellaceae</taxon>
        <taxon>Aggregatibacter</taxon>
    </lineage>
</organism>
<dbReference type="PANTHER" id="PTHR30160">
    <property type="entry name" value="TETRAACYLDISACCHARIDE 4'-KINASE-RELATED"/>
    <property type="match status" value="1"/>
</dbReference>
<keyword evidence="2 3" id="KW-0808">Transferase</keyword>
<dbReference type="Gene3D" id="3.40.50.2000">
    <property type="entry name" value="Glycogen Phosphorylase B"/>
    <property type="match status" value="2"/>
</dbReference>
<name>A0A8B2U5A4_9PAST</name>
<proteinExistence type="predicted"/>
<protein>
    <submittedName>
        <fullName evidence="3">Lipopolysaccharide heptosyltransferase family protein</fullName>
    </submittedName>
</protein>
<evidence type="ECO:0000256" key="2">
    <source>
        <dbReference type="ARBA" id="ARBA00022679"/>
    </source>
</evidence>
<sequence length="347" mass="39114">MKNVLVIRNDKLGDFMLAWPSFAMLKASEPSLKLTALVPAYTADIARACPYLDDVIIDAPKDDKNAFQRVVNEIKARQFDAMISFFSNTHNAKLAWKCRIPYRLAPATKWVQFFYNHRLTQRRSQSAKPEFEYNLDLARTFLRDHKIPVVEPHTPYLSFEQSAVDFQRESLCCQLNIDAAKKWIFVHSGSGGSANNLSLAQYAELIRGLLARFDAYVILTAGPNESEKAHELANLVQDSRVVVYDKNNGMVDFAQSLACADLFIAGSTGPLHLSAALNVPTIGFYPSRRSATPLRWQPINDVDKHLAFCPPNDKASQTDLGKIHIGEKLDEIVRFVTRVWHATTDKE</sequence>
<evidence type="ECO:0000256" key="1">
    <source>
        <dbReference type="ARBA" id="ARBA00022676"/>
    </source>
</evidence>
<gene>
    <name evidence="3" type="ORF">DPV83_04560</name>
</gene>